<dbReference type="EMBL" id="JAFEUP010000003">
    <property type="protein sequence ID" value="MBM7061026.1"/>
    <property type="molecule type" value="Genomic_DNA"/>
</dbReference>
<dbReference type="PANTHER" id="PTHR34598">
    <property type="entry name" value="BLL6449 PROTEIN"/>
    <property type="match status" value="1"/>
</dbReference>
<comment type="caution">
    <text evidence="1">The sequence shown here is derived from an EMBL/GenBank/DDBJ whole genome shotgun (WGS) entry which is preliminary data.</text>
</comment>
<dbReference type="PANTHER" id="PTHR34598:SF3">
    <property type="entry name" value="OXIDOREDUCTASE AN1597"/>
    <property type="match status" value="1"/>
</dbReference>
<evidence type="ECO:0000313" key="1">
    <source>
        <dbReference type="EMBL" id="MBM7061026.1"/>
    </source>
</evidence>
<reference evidence="1 2" key="1">
    <citation type="submission" date="2021-02" db="EMBL/GenBank/DDBJ databases">
        <authorList>
            <person name="Lee D.-H."/>
        </authorList>
    </citation>
    <scope>NUCLEOTIDE SEQUENCE [LARGE SCALE GENOMIC DNA]</scope>
    <source>
        <strain evidence="1 2">UL073</strain>
    </source>
</reference>
<sequence length="288" mass="32829">MGGQASDFEYSTEADVPYVNTSRDRIVISFEDRDLSDFVVEQHRVRIRNAREVDEALSVDRQGFQLVTFPSKVVRERLDELIAENCAPSDVMGPVNIAYLAELEELMLELSGAREVFAQYGTITVRFSKRAAHRSWMTTAQFAHLDFAKSDIDRLLRETLELTGRQVAPYRRYVMMQAWRVITPPPQDVPLAICDGRSVCNDDMIQMDFIGPKGSRNELVHSRGCRYSPDHEWYYFPNMTPDEVLIFKGFDSDCPDAMNAMHTAFDDSSAVGVIPRGSVECRFIALYD</sequence>
<evidence type="ECO:0000313" key="2">
    <source>
        <dbReference type="Proteomes" id="UP000717995"/>
    </source>
</evidence>
<name>A0ABS2ID38_9GAMM</name>
<dbReference type="InterPro" id="IPR044053">
    <property type="entry name" value="AsaB-like"/>
</dbReference>
<dbReference type="NCBIfam" id="NF041278">
    <property type="entry name" value="CmcJ_NvfI_EfuI"/>
    <property type="match status" value="1"/>
</dbReference>
<keyword evidence="2" id="KW-1185">Reference proteome</keyword>
<protein>
    <recommendedName>
        <fullName evidence="3">Methyltransferase</fullName>
    </recommendedName>
</protein>
<dbReference type="RefSeq" id="WP_205348226.1">
    <property type="nucleotide sequence ID" value="NZ_JAFEUP010000003.1"/>
</dbReference>
<evidence type="ECO:0008006" key="3">
    <source>
        <dbReference type="Google" id="ProtNLM"/>
    </source>
</evidence>
<organism evidence="1 2">
    <name type="scientific">Zestomonas insulae</name>
    <dbReference type="NCBI Taxonomy" id="2809017"/>
    <lineage>
        <taxon>Bacteria</taxon>
        <taxon>Pseudomonadati</taxon>
        <taxon>Pseudomonadota</taxon>
        <taxon>Gammaproteobacteria</taxon>
        <taxon>Pseudomonadales</taxon>
        <taxon>Pseudomonadaceae</taxon>
        <taxon>Zestomonas</taxon>
    </lineage>
</organism>
<accession>A0ABS2ID38</accession>
<proteinExistence type="predicted"/>
<gene>
    <name evidence="1" type="ORF">JQX08_09935</name>
</gene>
<dbReference type="Proteomes" id="UP000717995">
    <property type="component" value="Unassembled WGS sequence"/>
</dbReference>